<dbReference type="Proteomes" id="UP001451303">
    <property type="component" value="Unassembled WGS sequence"/>
</dbReference>
<name>A0ABR3D7M8_NEUIN</name>
<reference evidence="1 2" key="1">
    <citation type="submission" date="2023-09" db="EMBL/GenBank/DDBJ databases">
        <title>Multi-omics analysis of a traditional fermented food reveals byproduct-associated fungal strains for waste-to-food upcycling.</title>
        <authorList>
            <consortium name="Lawrence Berkeley National Laboratory"/>
            <person name="Rekdal V.M."/>
            <person name="Villalobos-Escobedo J.M."/>
            <person name="Rodriguez-Valeron N."/>
            <person name="Garcia M.O."/>
            <person name="Vasquez D.P."/>
            <person name="Damayanti I."/>
            <person name="Sorensen P.M."/>
            <person name="Baidoo E.E."/>
            <person name="De Carvalho A.C."/>
            <person name="Riley R."/>
            <person name="Lipzen A."/>
            <person name="He G."/>
            <person name="Yan M."/>
            <person name="Haridas S."/>
            <person name="Daum C."/>
            <person name="Yoshinaga Y."/>
            <person name="Ng V."/>
            <person name="Grigoriev I.V."/>
            <person name="Munk R."/>
            <person name="Nuraida L."/>
            <person name="Wijaya C.H."/>
            <person name="Morales P.-C."/>
            <person name="Keasling J.D."/>
        </authorList>
    </citation>
    <scope>NUCLEOTIDE SEQUENCE [LARGE SCALE GENOMIC DNA]</scope>
    <source>
        <strain evidence="1 2">FGSC 2613</strain>
    </source>
</reference>
<dbReference type="EMBL" id="JAVLET010000007">
    <property type="protein sequence ID" value="KAL0468372.1"/>
    <property type="molecule type" value="Genomic_DNA"/>
</dbReference>
<gene>
    <name evidence="1" type="ORF">QR685DRAFT_530781</name>
</gene>
<accession>A0ABR3D7M8</accession>
<evidence type="ECO:0008006" key="3">
    <source>
        <dbReference type="Google" id="ProtNLM"/>
    </source>
</evidence>
<organism evidence="1 2">
    <name type="scientific">Neurospora intermedia</name>
    <dbReference type="NCBI Taxonomy" id="5142"/>
    <lineage>
        <taxon>Eukaryota</taxon>
        <taxon>Fungi</taxon>
        <taxon>Dikarya</taxon>
        <taxon>Ascomycota</taxon>
        <taxon>Pezizomycotina</taxon>
        <taxon>Sordariomycetes</taxon>
        <taxon>Sordariomycetidae</taxon>
        <taxon>Sordariales</taxon>
        <taxon>Sordariaceae</taxon>
        <taxon>Neurospora</taxon>
    </lineage>
</organism>
<proteinExistence type="predicted"/>
<evidence type="ECO:0000313" key="1">
    <source>
        <dbReference type="EMBL" id="KAL0468372.1"/>
    </source>
</evidence>
<keyword evidence="2" id="KW-1185">Reference proteome</keyword>
<evidence type="ECO:0000313" key="2">
    <source>
        <dbReference type="Proteomes" id="UP001451303"/>
    </source>
</evidence>
<comment type="caution">
    <text evidence="1">The sequence shown here is derived from an EMBL/GenBank/DDBJ whole genome shotgun (WGS) entry which is preliminary data.</text>
</comment>
<sequence length="104" mass="12128">MCMLACLYGPPGICWLQLVAFLRSYAPSASSDHRYFFLPGCYHRRQRRRTQPPRDLGSEDGSDERFWRTMEGSQELSELHIHTTIAEAPRGYRRPERWLGIAGR</sequence>
<protein>
    <recommendedName>
        <fullName evidence="3">Secreted protein</fullName>
    </recommendedName>
</protein>